<dbReference type="EMBL" id="KP796148">
    <property type="protein sequence ID" value="AKT72643.1"/>
    <property type="molecule type" value="Genomic_DNA"/>
</dbReference>
<evidence type="ECO:0000256" key="1">
    <source>
        <dbReference type="ARBA" id="ARBA00022580"/>
    </source>
</evidence>
<keyword evidence="3" id="KW-0175">Coiled coil</keyword>
<accession>A0A0K1GZK4</accession>
<dbReference type="Pfam" id="PF04523">
    <property type="entry name" value="Herpes_U30"/>
    <property type="match status" value="1"/>
</dbReference>
<keyword evidence="4" id="KW-0812">Transmembrane</keyword>
<dbReference type="GO" id="GO:0044423">
    <property type="term" value="C:virion component"/>
    <property type="evidence" value="ECO:0007669"/>
    <property type="project" value="UniProtKB-KW"/>
</dbReference>
<proteinExistence type="predicted"/>
<keyword evidence="4" id="KW-0472">Membrane</keyword>
<gene>
    <name evidence="5" type="primary">CyUL47</name>
</gene>
<evidence type="ECO:0000256" key="2">
    <source>
        <dbReference type="ARBA" id="ARBA00022844"/>
    </source>
</evidence>
<evidence type="ECO:0000313" key="5">
    <source>
        <dbReference type="EMBL" id="AKT72643.1"/>
    </source>
</evidence>
<dbReference type="Proteomes" id="UP000118435">
    <property type="component" value="Segment"/>
</dbReference>
<feature type="coiled-coil region" evidence="3">
    <location>
        <begin position="762"/>
        <end position="816"/>
    </location>
</feature>
<dbReference type="GO" id="GO:0019068">
    <property type="term" value="P:virion assembly"/>
    <property type="evidence" value="ECO:0007669"/>
    <property type="project" value="InterPro"/>
</dbReference>
<reference evidence="5 6" key="1">
    <citation type="journal article" date="2016" name="BMC Genomics">
        <title>A novel strain of cynomolgus macaque cytomegalovirus: implications for host-virus co-evolution.</title>
        <authorList>
            <person name="Russell J.N."/>
            <person name="Marsh A.K."/>
            <person name="Willer D.O."/>
            <person name="Ambagala A.P."/>
            <person name="Dzamba M."/>
            <person name="Chan J.K."/>
            <person name="Pilon R."/>
            <person name="Fournier J."/>
            <person name="Brudno M."/>
            <person name="Antony J.M."/>
            <person name="Sandstrom P."/>
            <person name="Evans B.J."/>
            <person name="MacDonald K.S."/>
        </authorList>
    </citation>
    <scope>NUCLEOTIDE SEQUENCE [LARGE SCALE GENOMIC DNA]</scope>
    <source>
        <strain evidence="5">Mauritius</strain>
    </source>
</reference>
<organism evidence="5 6">
    <name type="scientific">Cynomolgus macaque cytomegalovirus strain Mauritius</name>
    <dbReference type="NCBI Taxonomy" id="1690255"/>
    <lineage>
        <taxon>Viruses</taxon>
        <taxon>Duplodnaviria</taxon>
        <taxon>Heunggongvirae</taxon>
        <taxon>Peploviricota</taxon>
        <taxon>Herviviricetes</taxon>
        <taxon>Herpesvirales</taxon>
        <taxon>Orthoherpesviridae</taxon>
        <taxon>Betaherpesvirinae</taxon>
        <taxon>Cytomegalovirus</taxon>
        <taxon>Cytomegalovirus macacinebeta3</taxon>
    </lineage>
</organism>
<feature type="transmembrane region" description="Helical" evidence="4">
    <location>
        <begin position="414"/>
        <end position="432"/>
    </location>
</feature>
<feature type="transmembrane region" description="Helical" evidence="4">
    <location>
        <begin position="294"/>
        <end position="316"/>
    </location>
</feature>
<protein>
    <submittedName>
        <fullName evidence="5">Protein UL47</fullName>
    </submittedName>
</protein>
<keyword evidence="2" id="KW-0946">Virion</keyword>
<evidence type="ECO:0000256" key="3">
    <source>
        <dbReference type="SAM" id="Coils"/>
    </source>
</evidence>
<keyword evidence="1" id="KW-0920">Virion tegument</keyword>
<evidence type="ECO:0000256" key="4">
    <source>
        <dbReference type="SAM" id="Phobius"/>
    </source>
</evidence>
<keyword evidence="4" id="KW-1133">Transmembrane helix</keyword>
<evidence type="ECO:0000313" key="6">
    <source>
        <dbReference type="Proteomes" id="UP000118435"/>
    </source>
</evidence>
<dbReference type="InterPro" id="IPR007611">
    <property type="entry name" value="Herpes_U30"/>
</dbReference>
<name>A0A0K1GZK4_9BETA</name>
<sequence length="958" mass="110632">MMRKRTVDFQVILNELKQKSTEIQGVLNTLSQIEIGALDVETVNATKIQQFLQLIPQEGYHFTFIQQNVVYYILSHSTLQTSRDSLSSAQELLKELQKHHQRHAITSPCEYLNNQTTLTHLQTFMDKMQDLQKLFDTNQFLAATVPDRKNQKPRDISDNGTQYLIRSVFTQIEEATEHIRPFSNCRLVAELIDLLYHNTLRWAMGLMQYHAFIEKHDQELDIILKMHFFYKYYKGVNSELNTEFQTFITSDKRNLGPFMVSDADGDQQAGAEHIRDLSFKVFNANLNDRDTTGLAFPILLTTLSVLNHMAVLNLFYHPGLVFRLLSEESTPSASEMQRLDLIAQMCNQVSNEFFRTITKKPVKLRDLMIRIRKFTSLGLNRQTSRTYAQMALLQPSRTTPKKGSEMWFEIRQQLIVAIYNTYVFFMCLWVYSPTFLFIHRRKIILEQQRSTLVGSRRELQFIWDNVTNNIQHDFYVMFTEDEFNVTTKGATELEKDYLYRDLLNKWGDILFVMKPKLTPDAQSPSLDNVTTADVIKRCAMINLSEVNVPYETLLPLTHHPSFLDTFVNLVIVPEFSQILTVPHNQFLTMGSPRLLRLAQACRLLAPDQIALYNKLVSLYNLTTFVSEIDAGVFRTIYNLTLETAALLENLCGEPVSPELDLLVELMAQSLSHNLQTTVNPLIEEVIQNNSTSVARYLEHTNLCYSFAHTIGQLSTDMSTVELTLQSKTLAKLSITQFLKMVQALIQKDQQLSDNFHRIHDRLQQIKQRMKQITEDVIQLNEYSKNHPLAVDVVKCLRKAARQLKSLEERLILIMEQTQKSNKLIINSLKRIEKTCMVLSSKNIEEHGIRYCIAESRGLLRTHRSVSAIPPSAVDYLPDNAESQLRAFLKGFREAGVEHSPLQMSGNTDIQQQIPIPEVFTNRYEPSNQTNDLLNWYITSKDQAENDILTSIYPEARHE</sequence>